<evidence type="ECO:0000313" key="3">
    <source>
        <dbReference type="Proteomes" id="UP000606721"/>
    </source>
</evidence>
<accession>A0ABR8C3Z3</accession>
<dbReference type="SUPFAM" id="SSF49464">
    <property type="entry name" value="Carboxypeptidase regulatory domain-like"/>
    <property type="match status" value="1"/>
</dbReference>
<dbReference type="InterPro" id="IPR008969">
    <property type="entry name" value="CarboxyPept-like_regulatory"/>
</dbReference>
<gene>
    <name evidence="2" type="ORF">H6F99_24320</name>
</gene>
<dbReference type="RefSeq" id="WP_190384476.1">
    <property type="nucleotide sequence ID" value="NZ_JACJQT010000104.1"/>
</dbReference>
<feature type="region of interest" description="Disordered" evidence="1">
    <location>
        <begin position="70"/>
        <end position="118"/>
    </location>
</feature>
<name>A0ABR8C3Z3_APHFL</name>
<feature type="region of interest" description="Disordered" evidence="1">
    <location>
        <begin position="270"/>
        <end position="291"/>
    </location>
</feature>
<evidence type="ECO:0000313" key="2">
    <source>
        <dbReference type="EMBL" id="MBD2281283.1"/>
    </source>
</evidence>
<reference evidence="2 3" key="1">
    <citation type="journal article" date="2020" name="ISME J.">
        <title>Comparative genomics reveals insights into cyanobacterial evolution and habitat adaptation.</title>
        <authorList>
            <person name="Chen M.Y."/>
            <person name="Teng W.K."/>
            <person name="Zhao L."/>
            <person name="Hu C.X."/>
            <person name="Zhou Y.K."/>
            <person name="Han B.P."/>
            <person name="Song L.R."/>
            <person name="Shu W.S."/>
        </authorList>
    </citation>
    <scope>NUCLEOTIDE SEQUENCE [LARGE SCALE GENOMIC DNA]</scope>
    <source>
        <strain evidence="2 3">FACHB-1040</strain>
    </source>
</reference>
<evidence type="ECO:0000256" key="1">
    <source>
        <dbReference type="SAM" id="MobiDB-lite"/>
    </source>
</evidence>
<feature type="compositionally biased region" description="Polar residues" evidence="1">
    <location>
        <begin position="270"/>
        <end position="287"/>
    </location>
</feature>
<keyword evidence="3" id="KW-1185">Reference proteome</keyword>
<feature type="compositionally biased region" description="Basic and acidic residues" evidence="1">
    <location>
        <begin position="70"/>
        <end position="79"/>
    </location>
</feature>
<dbReference type="EMBL" id="JACJQT010000104">
    <property type="protein sequence ID" value="MBD2281283.1"/>
    <property type="molecule type" value="Genomic_DNA"/>
</dbReference>
<organism evidence="2 3">
    <name type="scientific">Aphanizomenon flos-aquae FACHB-1040</name>
    <dbReference type="NCBI Taxonomy" id="2692887"/>
    <lineage>
        <taxon>Bacteria</taxon>
        <taxon>Bacillati</taxon>
        <taxon>Cyanobacteriota</taxon>
        <taxon>Cyanophyceae</taxon>
        <taxon>Nostocales</taxon>
        <taxon>Aphanizomenonaceae</taxon>
        <taxon>Aphanizomenon</taxon>
    </lineage>
</organism>
<proteinExistence type="predicted"/>
<sequence length="959" mass="105781">MTFYFLPSVQCFNYHPNYDHYCKHINPAVAVFAQTQIKPAITPGVKEFTDTVELPRVIDSNKLYSDKISNKPLNKEETNSKNQEVTQEVPKTAAVSPVNESAPSPPNPSPQPIPPIDPKNIAAQWGVLPVGIEVDGRMVVKSTLIRGTEDGSQAIQFDDWLVPYDSMIKALNIRVTNLPNGQVQLRSRTVIFNLDLSRLKLDPEIGAVLSIRDVKDWFGITPEFDINNYGIQIKYPATNQSDPTKVPVEPPIDFTNIPHLSVPRFTVTTINKQETTENSPSRGSQNRTFTSSGSLLGGSWLLTLNQTRTQDKNKNETILRLGSASYTLNKSSTDLFIGSQQPFWRSTSPKPFWGVTAVKRWGFTMPLGNGGNANTRVRPTSFGQTVRGQAAPGTLVQLLSRYNQQLFAEVLVDESGKYSFNDVTLSEVRLLLYPQGKLTSKPEERIVNLPIIPGQSPSQTSSLMVSAGTRRNNFTNNKQFLGTFSDLSLAASYRYGVSQELTLGAIASYDNGFSASTELLFQPENTPLQITASALTPTLNTDWDFNANIQYNPTPKIKANLATDLQRSSLNISGTILPRLSLFSNFNYDYTASSPFRYNIGARTNILVRKISASLTLQWNSVSKLKWDLTGKIGNFELQHSRSNFLTETKLTYNLLGNSSSKTGSSYNSLGLSYQTLASPGSSNSKGDSLLTLNWRFQPDKSKLQVELGYVTGSNGSGFMTNFSHEIFSGLFLQANYSNVGLGSNSGRFELLLSTNFDFKRGVYLKDSSPAIGDIFSGILLKPFLDKNNNGTREPTEPLIVKKFDSLLILNNKPISQYPSEVTDNEIVVPIDPGLYRLDLDPSSYPLDWYPTKNTAVGIEVTGGGFTEVLIPFARSYTISGTATDSQGKVMSGAKVEAVSSTSSHRVFSITSADGIYYLEGLIDPNYNLFINNIPAAPKTIDLSQSSEPYQQLNLRLKP</sequence>
<comment type="caution">
    <text evidence="2">The sequence shown here is derived from an EMBL/GenBank/DDBJ whole genome shotgun (WGS) entry which is preliminary data.</text>
</comment>
<dbReference type="Proteomes" id="UP000606721">
    <property type="component" value="Unassembled WGS sequence"/>
</dbReference>
<feature type="compositionally biased region" description="Pro residues" evidence="1">
    <location>
        <begin position="103"/>
        <end position="117"/>
    </location>
</feature>
<protein>
    <submittedName>
        <fullName evidence="2">Carboxypeptidase regulatory-like domain-containing protein</fullName>
    </submittedName>
</protein>